<dbReference type="SMART" id="SM00347">
    <property type="entry name" value="HTH_MARR"/>
    <property type="match status" value="1"/>
</dbReference>
<keyword evidence="6" id="KW-1185">Reference proteome</keyword>
<feature type="domain" description="HTH marR-type" evidence="4">
    <location>
        <begin position="22"/>
        <end position="154"/>
    </location>
</feature>
<dbReference type="eggNOG" id="COG1846">
    <property type="taxonomic scope" value="Bacteria"/>
</dbReference>
<dbReference type="PANTHER" id="PTHR42756:SF1">
    <property type="entry name" value="TRANSCRIPTIONAL REPRESSOR OF EMRAB OPERON"/>
    <property type="match status" value="1"/>
</dbReference>
<dbReference type="HOGENOM" id="CLU_083287_4_1_5"/>
<dbReference type="PRINTS" id="PR00598">
    <property type="entry name" value="HTHMARR"/>
</dbReference>
<gene>
    <name evidence="5" type="ORF">RSPPHO_02618</name>
</gene>
<dbReference type="InterPro" id="IPR036388">
    <property type="entry name" value="WH-like_DNA-bd_sf"/>
</dbReference>
<reference evidence="5 6" key="1">
    <citation type="submission" date="2012-02" db="EMBL/GenBank/DDBJ databases">
        <title>Shotgun genome sequence of Phaeospirillum photometricum DSM 122.</title>
        <authorList>
            <person name="Duquesne K."/>
            <person name="Sturgis J."/>
        </authorList>
    </citation>
    <scope>NUCLEOTIDE SEQUENCE [LARGE SCALE GENOMIC DNA]</scope>
    <source>
        <strain evidence="6">DSM122</strain>
    </source>
</reference>
<evidence type="ECO:0000256" key="3">
    <source>
        <dbReference type="ARBA" id="ARBA00023163"/>
    </source>
</evidence>
<dbReference type="GO" id="GO:0003677">
    <property type="term" value="F:DNA binding"/>
    <property type="evidence" value="ECO:0007669"/>
    <property type="project" value="UniProtKB-KW"/>
</dbReference>
<proteinExistence type="predicted"/>
<dbReference type="InterPro" id="IPR036390">
    <property type="entry name" value="WH_DNA-bd_sf"/>
</dbReference>
<keyword evidence="1" id="KW-0805">Transcription regulation</keyword>
<dbReference type="PANTHER" id="PTHR42756">
    <property type="entry name" value="TRANSCRIPTIONAL REGULATOR, MARR"/>
    <property type="match status" value="1"/>
</dbReference>
<accession>H6SMV9</accession>
<dbReference type="InterPro" id="IPR000835">
    <property type="entry name" value="HTH_MarR-typ"/>
</dbReference>
<dbReference type="Gene3D" id="1.10.10.10">
    <property type="entry name" value="Winged helix-like DNA-binding domain superfamily/Winged helix DNA-binding domain"/>
    <property type="match status" value="1"/>
</dbReference>
<dbReference type="GO" id="GO:0003700">
    <property type="term" value="F:DNA-binding transcription factor activity"/>
    <property type="evidence" value="ECO:0007669"/>
    <property type="project" value="InterPro"/>
</dbReference>
<dbReference type="STRING" id="1150469.RSPPHO_02618"/>
<sequence length="154" mass="17204">MREAMAPKAEKTTATPALPGLDDLVGYHLRRASIVDLQGASAALEAVRSRPVPFSVLSCIVERPGISAAEICRVLGMQRANIVSILAELEERGLFLREADSRDNRIQRLFPTRHGQDVAAQGIERVAQHEEVLLQHLSVEERHELRRLLAKIWQ</sequence>
<dbReference type="Proteomes" id="UP000033220">
    <property type="component" value="Chromosome DSM 122"/>
</dbReference>
<dbReference type="KEGG" id="rpm:RSPPHO_02618"/>
<evidence type="ECO:0000313" key="6">
    <source>
        <dbReference type="Proteomes" id="UP000033220"/>
    </source>
</evidence>
<keyword evidence="2" id="KW-0238">DNA-binding</keyword>
<dbReference type="PROSITE" id="PS50995">
    <property type="entry name" value="HTH_MARR_2"/>
    <property type="match status" value="1"/>
</dbReference>
<dbReference type="SUPFAM" id="SSF46785">
    <property type="entry name" value="Winged helix' DNA-binding domain"/>
    <property type="match status" value="1"/>
</dbReference>
<protein>
    <submittedName>
        <fullName evidence="5">Mll1839 protein</fullName>
    </submittedName>
</protein>
<organism evidence="5 6">
    <name type="scientific">Pararhodospirillum photometricum DSM 122</name>
    <dbReference type="NCBI Taxonomy" id="1150469"/>
    <lineage>
        <taxon>Bacteria</taxon>
        <taxon>Pseudomonadati</taxon>
        <taxon>Pseudomonadota</taxon>
        <taxon>Alphaproteobacteria</taxon>
        <taxon>Rhodospirillales</taxon>
        <taxon>Rhodospirillaceae</taxon>
        <taxon>Pararhodospirillum</taxon>
    </lineage>
</organism>
<keyword evidence="3" id="KW-0804">Transcription</keyword>
<evidence type="ECO:0000256" key="2">
    <source>
        <dbReference type="ARBA" id="ARBA00023125"/>
    </source>
</evidence>
<dbReference type="Pfam" id="PF01047">
    <property type="entry name" value="MarR"/>
    <property type="match status" value="1"/>
</dbReference>
<evidence type="ECO:0000313" key="5">
    <source>
        <dbReference type="EMBL" id="CCG09244.1"/>
    </source>
</evidence>
<name>H6SMV9_PARPM</name>
<dbReference type="AlphaFoldDB" id="H6SMV9"/>
<evidence type="ECO:0000256" key="1">
    <source>
        <dbReference type="ARBA" id="ARBA00023015"/>
    </source>
</evidence>
<evidence type="ECO:0000259" key="4">
    <source>
        <dbReference type="PROSITE" id="PS50995"/>
    </source>
</evidence>
<dbReference type="EMBL" id="HE663493">
    <property type="protein sequence ID" value="CCG09244.1"/>
    <property type="molecule type" value="Genomic_DNA"/>
</dbReference>
<dbReference type="PATRIC" id="fig|1150469.3.peg.2978"/>